<keyword evidence="14" id="KW-0443">Lipid metabolism</keyword>
<dbReference type="GO" id="GO:0032585">
    <property type="term" value="C:multivesicular body membrane"/>
    <property type="evidence" value="ECO:0007669"/>
    <property type="project" value="UniProtKB-SubCell"/>
</dbReference>
<evidence type="ECO:0000256" key="14">
    <source>
        <dbReference type="ARBA" id="ARBA00023098"/>
    </source>
</evidence>
<organism evidence="21 22">
    <name type="scientific">Smittium mucronatum</name>
    <dbReference type="NCBI Taxonomy" id="133383"/>
    <lineage>
        <taxon>Eukaryota</taxon>
        <taxon>Fungi</taxon>
        <taxon>Fungi incertae sedis</taxon>
        <taxon>Zoopagomycota</taxon>
        <taxon>Kickxellomycotina</taxon>
        <taxon>Harpellomycetes</taxon>
        <taxon>Harpellales</taxon>
        <taxon>Legeriomycetaceae</taxon>
        <taxon>Smittium</taxon>
    </lineage>
</organism>
<dbReference type="GO" id="GO:0004620">
    <property type="term" value="F:phospholipase activity"/>
    <property type="evidence" value="ECO:0007669"/>
    <property type="project" value="TreeGrafter"/>
</dbReference>
<dbReference type="InterPro" id="IPR050805">
    <property type="entry name" value="ATG15_Lipase"/>
</dbReference>
<dbReference type="STRING" id="133383.A0A1R0H3P8"/>
<evidence type="ECO:0000256" key="15">
    <source>
        <dbReference type="ARBA" id="ARBA00023136"/>
    </source>
</evidence>
<dbReference type="PANTHER" id="PTHR47175">
    <property type="entry name" value="LIPASE ATG15-RELATED"/>
    <property type="match status" value="1"/>
</dbReference>
<dbReference type="OrthoDB" id="58570at2759"/>
<evidence type="ECO:0000256" key="16">
    <source>
        <dbReference type="ARBA" id="ARBA00023180"/>
    </source>
</evidence>
<evidence type="ECO:0000259" key="20">
    <source>
        <dbReference type="Pfam" id="PF01764"/>
    </source>
</evidence>
<dbReference type="GO" id="GO:0046461">
    <property type="term" value="P:neutral lipid catabolic process"/>
    <property type="evidence" value="ECO:0007669"/>
    <property type="project" value="TreeGrafter"/>
</dbReference>
<keyword evidence="7 19" id="KW-0812">Transmembrane</keyword>
<evidence type="ECO:0000256" key="7">
    <source>
        <dbReference type="ARBA" id="ARBA00022692"/>
    </source>
</evidence>
<dbReference type="GO" id="GO:0005775">
    <property type="term" value="C:vacuolar lumen"/>
    <property type="evidence" value="ECO:0007669"/>
    <property type="project" value="TreeGrafter"/>
</dbReference>
<evidence type="ECO:0000256" key="3">
    <source>
        <dbReference type="ARBA" id="ARBA00004343"/>
    </source>
</evidence>
<proteinExistence type="inferred from homology"/>
<evidence type="ECO:0000256" key="2">
    <source>
        <dbReference type="ARBA" id="ARBA00004270"/>
    </source>
</evidence>
<evidence type="ECO:0000256" key="11">
    <source>
        <dbReference type="ARBA" id="ARBA00022968"/>
    </source>
</evidence>
<dbReference type="InterPro" id="IPR002921">
    <property type="entry name" value="Fungal_lipase-type"/>
</dbReference>
<keyword evidence="12 19" id="KW-1133">Transmembrane helix</keyword>
<comment type="catalytic activity">
    <reaction evidence="1">
        <text>a triacylglycerol + H2O = a diacylglycerol + a fatty acid + H(+)</text>
        <dbReference type="Rhea" id="RHEA:12044"/>
        <dbReference type="ChEBI" id="CHEBI:15377"/>
        <dbReference type="ChEBI" id="CHEBI:15378"/>
        <dbReference type="ChEBI" id="CHEBI:17855"/>
        <dbReference type="ChEBI" id="CHEBI:18035"/>
        <dbReference type="ChEBI" id="CHEBI:28868"/>
        <dbReference type="EC" id="3.1.1.3"/>
    </reaction>
</comment>
<evidence type="ECO:0000256" key="6">
    <source>
        <dbReference type="ARBA" id="ARBA00013279"/>
    </source>
</evidence>
<evidence type="ECO:0000256" key="10">
    <source>
        <dbReference type="ARBA" id="ARBA00022963"/>
    </source>
</evidence>
<evidence type="ECO:0000256" key="13">
    <source>
        <dbReference type="ARBA" id="ARBA00023006"/>
    </source>
</evidence>
<dbReference type="GO" id="GO:0034496">
    <property type="term" value="P:multivesicular body membrane disassembly"/>
    <property type="evidence" value="ECO:0007669"/>
    <property type="project" value="TreeGrafter"/>
</dbReference>
<evidence type="ECO:0000256" key="17">
    <source>
        <dbReference type="ARBA" id="ARBA00024663"/>
    </source>
</evidence>
<keyword evidence="8" id="KW-0967">Endosome</keyword>
<comment type="caution">
    <text evidence="21">The sequence shown here is derived from an EMBL/GenBank/DDBJ whole genome shotgun (WGS) entry which is preliminary data.</text>
</comment>
<keyword evidence="13" id="KW-0072">Autophagy</keyword>
<keyword evidence="15 19" id="KW-0472">Membrane</keyword>
<keyword evidence="9" id="KW-0378">Hydrolase</keyword>
<name>A0A1R0H3P8_9FUNG</name>
<dbReference type="Proteomes" id="UP000187455">
    <property type="component" value="Unassembled WGS sequence"/>
</dbReference>
<comment type="subunit">
    <text evidence="5">Binds to both phosphatidylinositol (PI) and phosphatidylinositol 3,5-bisphosphate (PIP2).</text>
</comment>
<dbReference type="AlphaFoldDB" id="A0A1R0H3P8"/>
<dbReference type="EC" id="3.1.1.3" evidence="6"/>
<protein>
    <recommendedName>
        <fullName evidence="6">triacylglycerol lipase</fullName>
        <ecNumber evidence="6">3.1.1.3</ecNumber>
    </recommendedName>
    <alternativeName>
        <fullName evidence="18">Autophagy-related protein 15</fullName>
    </alternativeName>
</protein>
<dbReference type="InterPro" id="IPR029058">
    <property type="entry name" value="AB_hydrolase_fold"/>
</dbReference>
<evidence type="ECO:0000256" key="9">
    <source>
        <dbReference type="ARBA" id="ARBA00022801"/>
    </source>
</evidence>
<evidence type="ECO:0000256" key="1">
    <source>
        <dbReference type="ARBA" id="ARBA00001024"/>
    </source>
</evidence>
<sequence length="630" mass="70762">MKDSFENQQIAPEIEKGQSTKFNSSRSNSTTLFSPFILFVFVSITLVIFLLLTNYFPVYITTTSGFDILLSFFYKNFRNYHAPMNPLNQQSSAKLPQSLNKNSRNTLVLKHQYAQFRPNAEYLENFFSAENMNKASENPHSPNYSISQFLRIGKVDVNLDTFPDSKVSSRYSYSKNKARQYSLQLKKRTNLHYVGSNSQFTPRFNKLAALARTSLVNSTFAANPFNNDPMSMLNSYKTSNFLFDAQMKFLSKSGQNQSFWDSESIVSNAVKQPNFNSSSSIKNKILRISNEFGIKLDSPRIQSTYQDQSFTFGDTVNWKYNINDGLLIPDVSDKDTIVNLAYMASNAYKESGSIEWNPLGENWKNESSIGWDSDGLRGHVFGSEDNNIIVISLKGTSASLFLVGGGPTSVKDKLNDNRLFSCCCARVDYSWSTVCDCYMGGNKCNITCLQNSLDSEDLYFFAAAKIIEDVAERYPDSYIVLTGHSLGGSIAALMGLTFGLPVVAFEAPGDRLAAKRLHLPTPPAMDLFKLPIFHIGHNTDPIYTGSCTGGSSSCYYAGYAMESKCHIGNQCYFDTAKVLGWRPDIRHHRIDDVIKYVLEPWGTELENTTFPTCEPQIDCVECGLWEFADD</sequence>
<evidence type="ECO:0000256" key="12">
    <source>
        <dbReference type="ARBA" id="ARBA00022989"/>
    </source>
</evidence>
<feature type="transmembrane region" description="Helical" evidence="19">
    <location>
        <begin position="31"/>
        <end position="52"/>
    </location>
</feature>
<dbReference type="EMBL" id="LSSL01000756">
    <property type="protein sequence ID" value="OLY83770.1"/>
    <property type="molecule type" value="Genomic_DNA"/>
</dbReference>
<evidence type="ECO:0000313" key="21">
    <source>
        <dbReference type="EMBL" id="OLY83770.1"/>
    </source>
</evidence>
<gene>
    <name evidence="21" type="ORF">AYI68_g2079</name>
</gene>
<dbReference type="PANTHER" id="PTHR47175:SF2">
    <property type="entry name" value="LIPASE ATG15-RELATED"/>
    <property type="match status" value="1"/>
</dbReference>
<feature type="domain" description="Fungal lipase-type" evidence="20">
    <location>
        <begin position="465"/>
        <end position="496"/>
    </location>
</feature>
<reference evidence="21 22" key="1">
    <citation type="journal article" date="2016" name="Mol. Biol. Evol.">
        <title>Genome-Wide Survey of Gut Fungi (Harpellales) Reveals the First Horizontally Transferred Ubiquitin Gene from a Mosquito Host.</title>
        <authorList>
            <person name="Wang Y."/>
            <person name="White M.M."/>
            <person name="Kvist S."/>
            <person name="Moncalvo J.M."/>
        </authorList>
    </citation>
    <scope>NUCLEOTIDE SEQUENCE [LARGE SCALE GENOMIC DNA]</scope>
    <source>
        <strain evidence="21 22">ALG-7-W6</strain>
    </source>
</reference>
<keyword evidence="16" id="KW-0325">Glycoprotein</keyword>
<evidence type="ECO:0000256" key="18">
    <source>
        <dbReference type="ARBA" id="ARBA00029828"/>
    </source>
</evidence>
<keyword evidence="10" id="KW-0442">Lipid degradation</keyword>
<dbReference type="GO" id="GO:0004806">
    <property type="term" value="F:triacylglycerol lipase activity"/>
    <property type="evidence" value="ECO:0007669"/>
    <property type="project" value="UniProtKB-EC"/>
</dbReference>
<evidence type="ECO:0000256" key="4">
    <source>
        <dbReference type="ARBA" id="ARBA00010701"/>
    </source>
</evidence>
<comment type="similarity">
    <text evidence="4">Belongs to the AB hydrolase superfamily. Lipase family.</text>
</comment>
<dbReference type="Pfam" id="PF01764">
    <property type="entry name" value="Lipase_3"/>
    <property type="match status" value="1"/>
</dbReference>
<dbReference type="SUPFAM" id="SSF53474">
    <property type="entry name" value="alpha/beta-Hydrolases"/>
    <property type="match status" value="1"/>
</dbReference>
<dbReference type="GO" id="GO:0006660">
    <property type="term" value="P:phosphatidylserine catabolic process"/>
    <property type="evidence" value="ECO:0007669"/>
    <property type="project" value="TreeGrafter"/>
</dbReference>
<evidence type="ECO:0000256" key="19">
    <source>
        <dbReference type="SAM" id="Phobius"/>
    </source>
</evidence>
<comment type="function">
    <text evidence="17">Lipase which is essential for lysis of subvacuolar cytoplasm to vacuole targeted bodies and intravacuolar autophagic bodies. Involved in the lysis of intravacuolar multivesicular body (MVB) vesicles. The intravacuolar membrane disintegration by ATG15 is critical to life span extension.</text>
</comment>
<dbReference type="CDD" id="cd00519">
    <property type="entry name" value="Lipase_3"/>
    <property type="match status" value="1"/>
</dbReference>
<comment type="subcellular location">
    <subcellularLocation>
        <location evidence="3">Endosome</location>
        <location evidence="3">Multivesicular body membrane</location>
        <topology evidence="3">Single-pass type II membrane protein</topology>
    </subcellularLocation>
    <subcellularLocation>
        <location evidence="2">Prevacuolar compartment membrane</location>
        <topology evidence="2">Single-pass type II membrane protein</topology>
    </subcellularLocation>
</comment>
<accession>A0A1R0H3P8</accession>
<evidence type="ECO:0000313" key="22">
    <source>
        <dbReference type="Proteomes" id="UP000187455"/>
    </source>
</evidence>
<dbReference type="GO" id="GO:0034727">
    <property type="term" value="P:piecemeal microautophagy of the nucleus"/>
    <property type="evidence" value="ECO:0007669"/>
    <property type="project" value="TreeGrafter"/>
</dbReference>
<keyword evidence="11" id="KW-0735">Signal-anchor</keyword>
<evidence type="ECO:0000256" key="5">
    <source>
        <dbReference type="ARBA" id="ARBA00011137"/>
    </source>
</evidence>
<evidence type="ECO:0000256" key="8">
    <source>
        <dbReference type="ARBA" id="ARBA00022753"/>
    </source>
</evidence>
<keyword evidence="22" id="KW-1185">Reference proteome</keyword>
<dbReference type="Gene3D" id="3.40.50.1820">
    <property type="entry name" value="alpha/beta hydrolase"/>
    <property type="match status" value="1"/>
</dbReference>